<feature type="signal peptide" evidence="3">
    <location>
        <begin position="1"/>
        <end position="26"/>
    </location>
</feature>
<keyword evidence="3" id="KW-0732">Signal</keyword>
<dbReference type="InterPro" id="IPR006041">
    <property type="entry name" value="Pollen_Ole_e1_allergen"/>
</dbReference>
<reference evidence="4 5" key="1">
    <citation type="submission" date="2024-01" db="EMBL/GenBank/DDBJ databases">
        <title>The complete chloroplast genome sequence of Lithospermum erythrorhizon: insights into the phylogenetic relationship among Boraginaceae species and the maternal lineages of purple gromwells.</title>
        <authorList>
            <person name="Okada T."/>
            <person name="Watanabe K."/>
        </authorList>
    </citation>
    <scope>NUCLEOTIDE SEQUENCE [LARGE SCALE GENOMIC DNA]</scope>
</reference>
<protein>
    <recommendedName>
        <fullName evidence="6">Olee1-like protein</fullName>
    </recommendedName>
</protein>
<sequence length="168" mass="18552">MAKPIQIAVLILSALCFLSYLNGAQGNNDFFVQGDVYCDPCRAQFVTRLSEKLPGAKVKLECREKQGDKVIYTSEGETDASGVYKLKANGEFEDDICEVSLVSSPKSDCSEVTSKGWGKPSSRITLTSNNGMSDTVRHPNPLFFMKKEPLAECIKVYEEMDIAPPERV</sequence>
<evidence type="ECO:0000313" key="4">
    <source>
        <dbReference type="EMBL" id="GAA0187325.1"/>
    </source>
</evidence>
<evidence type="ECO:0000256" key="1">
    <source>
        <dbReference type="ARBA" id="ARBA00010049"/>
    </source>
</evidence>
<name>A0AAV3S307_LITER</name>
<evidence type="ECO:0008006" key="6">
    <source>
        <dbReference type="Google" id="ProtNLM"/>
    </source>
</evidence>
<dbReference type="PROSITE" id="PS00925">
    <property type="entry name" value="OLEEI"/>
    <property type="match status" value="1"/>
</dbReference>
<dbReference type="InterPro" id="IPR006040">
    <property type="entry name" value="Allergen_Ole_e_I_CS"/>
</dbReference>
<organism evidence="4 5">
    <name type="scientific">Lithospermum erythrorhizon</name>
    <name type="common">Purple gromwell</name>
    <name type="synonym">Lithospermum officinale var. erythrorhizon</name>
    <dbReference type="NCBI Taxonomy" id="34254"/>
    <lineage>
        <taxon>Eukaryota</taxon>
        <taxon>Viridiplantae</taxon>
        <taxon>Streptophyta</taxon>
        <taxon>Embryophyta</taxon>
        <taxon>Tracheophyta</taxon>
        <taxon>Spermatophyta</taxon>
        <taxon>Magnoliopsida</taxon>
        <taxon>eudicotyledons</taxon>
        <taxon>Gunneridae</taxon>
        <taxon>Pentapetalae</taxon>
        <taxon>asterids</taxon>
        <taxon>lamiids</taxon>
        <taxon>Boraginales</taxon>
        <taxon>Boraginaceae</taxon>
        <taxon>Boraginoideae</taxon>
        <taxon>Lithospermeae</taxon>
        <taxon>Lithospermum</taxon>
    </lineage>
</organism>
<dbReference type="Pfam" id="PF01190">
    <property type="entry name" value="Pollen_Ole_e_1"/>
    <property type="match status" value="1"/>
</dbReference>
<dbReference type="PANTHER" id="PTHR31614:SF2">
    <property type="entry name" value="F28N24.16 PROTEIN"/>
    <property type="match status" value="1"/>
</dbReference>
<comment type="similarity">
    <text evidence="1">Belongs to the Ole e I family.</text>
</comment>
<evidence type="ECO:0000256" key="2">
    <source>
        <dbReference type="ARBA" id="ARBA00023157"/>
    </source>
</evidence>
<evidence type="ECO:0000256" key="3">
    <source>
        <dbReference type="SAM" id="SignalP"/>
    </source>
</evidence>
<dbReference type="Proteomes" id="UP001454036">
    <property type="component" value="Unassembled WGS sequence"/>
</dbReference>
<dbReference type="GO" id="GO:0005615">
    <property type="term" value="C:extracellular space"/>
    <property type="evidence" value="ECO:0007669"/>
    <property type="project" value="InterPro"/>
</dbReference>
<gene>
    <name evidence="4" type="ORF">LIER_34613</name>
</gene>
<dbReference type="AlphaFoldDB" id="A0AAV3S307"/>
<evidence type="ECO:0000313" key="5">
    <source>
        <dbReference type="Proteomes" id="UP001454036"/>
    </source>
</evidence>
<keyword evidence="5" id="KW-1185">Reference proteome</keyword>
<proteinExistence type="inferred from homology"/>
<dbReference type="PANTHER" id="PTHR31614">
    <property type="entry name" value="PROTEIN DOWNSTREAM OF FLC-RELATED"/>
    <property type="match status" value="1"/>
</dbReference>
<accession>A0AAV3S307</accession>
<feature type="chain" id="PRO_5043932315" description="Olee1-like protein" evidence="3">
    <location>
        <begin position="27"/>
        <end position="168"/>
    </location>
</feature>
<comment type="caution">
    <text evidence="4">The sequence shown here is derived from an EMBL/GenBank/DDBJ whole genome shotgun (WGS) entry which is preliminary data.</text>
</comment>
<dbReference type="EMBL" id="BAABME010014597">
    <property type="protein sequence ID" value="GAA0187325.1"/>
    <property type="molecule type" value="Genomic_DNA"/>
</dbReference>
<keyword evidence="2" id="KW-1015">Disulfide bond</keyword>